<keyword evidence="2" id="KW-1185">Reference proteome</keyword>
<dbReference type="EMBL" id="BMPE01000023">
    <property type="protein sequence ID" value="GGL16579.1"/>
    <property type="molecule type" value="Genomic_DNA"/>
</dbReference>
<gene>
    <name evidence="1" type="ORF">GCM10010844_39340</name>
</gene>
<name>A0ABQ2FQC9_9DEIO</name>
<evidence type="ECO:0000313" key="2">
    <source>
        <dbReference type="Proteomes" id="UP000604341"/>
    </source>
</evidence>
<sequence>MTYNPKRRGPDLAHAWTVLEGAVVIIGADDTVTFTAGSTWPGISALPRALTDQLAPHDTERLAGTRVVPWTASPREAEFAAVLLQVQLMRSDRQGVPDRLGLLQHVAPLTADNRQTIAAALGMSRSTLDQVRHLLGAPTVH</sequence>
<accession>A0ABQ2FQC9</accession>
<dbReference type="RefSeq" id="WP_189070688.1">
    <property type="nucleotide sequence ID" value="NZ_BMPE01000023.1"/>
</dbReference>
<organism evidence="1 2">
    <name type="scientific">Deinococcus radiotolerans</name>
    <dbReference type="NCBI Taxonomy" id="1309407"/>
    <lineage>
        <taxon>Bacteria</taxon>
        <taxon>Thermotogati</taxon>
        <taxon>Deinococcota</taxon>
        <taxon>Deinococci</taxon>
        <taxon>Deinococcales</taxon>
        <taxon>Deinococcaceae</taxon>
        <taxon>Deinococcus</taxon>
    </lineage>
</organism>
<protein>
    <submittedName>
        <fullName evidence="1">Uncharacterized protein</fullName>
    </submittedName>
</protein>
<proteinExistence type="predicted"/>
<reference evidence="2" key="1">
    <citation type="journal article" date="2019" name="Int. J. Syst. Evol. Microbiol.">
        <title>The Global Catalogue of Microorganisms (GCM) 10K type strain sequencing project: providing services to taxonomists for standard genome sequencing and annotation.</title>
        <authorList>
            <consortium name="The Broad Institute Genomics Platform"/>
            <consortium name="The Broad Institute Genome Sequencing Center for Infectious Disease"/>
            <person name="Wu L."/>
            <person name="Ma J."/>
        </authorList>
    </citation>
    <scope>NUCLEOTIDE SEQUENCE [LARGE SCALE GENOMIC DNA]</scope>
    <source>
        <strain evidence="2">JCM 19173</strain>
    </source>
</reference>
<dbReference type="Proteomes" id="UP000604341">
    <property type="component" value="Unassembled WGS sequence"/>
</dbReference>
<evidence type="ECO:0000313" key="1">
    <source>
        <dbReference type="EMBL" id="GGL16579.1"/>
    </source>
</evidence>
<comment type="caution">
    <text evidence="1">The sequence shown here is derived from an EMBL/GenBank/DDBJ whole genome shotgun (WGS) entry which is preliminary data.</text>
</comment>